<dbReference type="OrthoDB" id="3035306at2"/>
<evidence type="ECO:0000313" key="2">
    <source>
        <dbReference type="Proteomes" id="UP000247345"/>
    </source>
</evidence>
<proteinExistence type="predicted"/>
<organism evidence="1 2">
    <name type="scientific">Polaribacter butkevichii</name>
    <dbReference type="NCBI Taxonomy" id="218490"/>
    <lineage>
        <taxon>Bacteria</taxon>
        <taxon>Pseudomonadati</taxon>
        <taxon>Bacteroidota</taxon>
        <taxon>Flavobacteriia</taxon>
        <taxon>Flavobacteriales</taxon>
        <taxon>Flavobacteriaceae</taxon>
    </lineage>
</organism>
<accession>A0A2P6C8L2</accession>
<dbReference type="EMBL" id="MSCK01000002">
    <property type="protein sequence ID" value="PQJ69262.1"/>
    <property type="molecule type" value="Genomic_DNA"/>
</dbReference>
<protein>
    <submittedName>
        <fullName evidence="1">Uncharacterized protein</fullName>
    </submittedName>
</protein>
<sequence>MNIENRTKLEEWLDQNYWFEDGFISEINDSKNGLEIVVGYQTVGTYVAGEKQELKEFSLKPIGLTNWTYKKEQFSPTKESCINRIDLTERGIGLKFDTESVFELNCESIEISEPKITQTYTKPWISNREIYITATEKEVPTAKYWIEQFEKNGIETGFRYFESELIQSEKVPYPDYSGYFIQILNKISETQKGLFFKFVGIEKGELRIGFENGDENKELFKIVQLIVSNWKNTTINSGNVKFLGKEFKEFLENGIYPERIEKIKNVW</sequence>
<reference evidence="1 2" key="1">
    <citation type="submission" date="2016-12" db="EMBL/GenBank/DDBJ databases">
        <title>Trade-off between light-utilization and light-protection in marine flavobacteria.</title>
        <authorList>
            <person name="Kumagai Y."/>
            <person name="Yoshizawa S."/>
            <person name="Kogure K."/>
            <person name="Iwasaki W."/>
        </authorList>
    </citation>
    <scope>NUCLEOTIDE SEQUENCE [LARGE SCALE GENOMIC DNA]</scope>
    <source>
        <strain evidence="1 2">KCTC 12100</strain>
    </source>
</reference>
<evidence type="ECO:0000313" key="1">
    <source>
        <dbReference type="EMBL" id="PQJ69262.1"/>
    </source>
</evidence>
<dbReference type="RefSeq" id="WP_105050193.1">
    <property type="nucleotide sequence ID" value="NZ_CP150661.1"/>
</dbReference>
<keyword evidence="2" id="KW-1185">Reference proteome</keyword>
<dbReference type="Proteomes" id="UP000247345">
    <property type="component" value="Unassembled WGS sequence"/>
</dbReference>
<comment type="caution">
    <text evidence="1">The sequence shown here is derived from an EMBL/GenBank/DDBJ whole genome shotgun (WGS) entry which is preliminary data.</text>
</comment>
<gene>
    <name evidence="1" type="ORF">BTO14_14665</name>
</gene>
<name>A0A2P6C8L2_9FLAO</name>
<dbReference type="AlphaFoldDB" id="A0A2P6C8L2"/>